<accession>A0A1L3SKV2</accession>
<dbReference type="Proteomes" id="UP000182840">
    <property type="component" value="Chromosome"/>
</dbReference>
<dbReference type="EMBL" id="CP018171">
    <property type="protein sequence ID" value="APH70037.1"/>
    <property type="molecule type" value="Genomic_DNA"/>
</dbReference>
<organism evidence="2 3">
    <name type="scientific">Aquibium oceanicum</name>
    <dbReference type="NCBI Taxonomy" id="1670800"/>
    <lineage>
        <taxon>Bacteria</taxon>
        <taxon>Pseudomonadati</taxon>
        <taxon>Pseudomonadota</taxon>
        <taxon>Alphaproteobacteria</taxon>
        <taxon>Hyphomicrobiales</taxon>
        <taxon>Phyllobacteriaceae</taxon>
        <taxon>Aquibium</taxon>
    </lineage>
</organism>
<dbReference type="RefSeq" id="WP_072601450.1">
    <property type="nucleotide sequence ID" value="NZ_CP018171.1"/>
</dbReference>
<evidence type="ECO:0000313" key="2">
    <source>
        <dbReference type="EMBL" id="APH70037.1"/>
    </source>
</evidence>
<dbReference type="OrthoDB" id="7181366at2"/>
<proteinExistence type="predicted"/>
<evidence type="ECO:0000256" key="1">
    <source>
        <dbReference type="SAM" id="MobiDB-lite"/>
    </source>
</evidence>
<dbReference type="KEGG" id="meso:BSQ44_00560"/>
<reference evidence="3" key="1">
    <citation type="submission" date="2016-11" db="EMBL/GenBank/DDBJ databases">
        <title>Mesorhizobium oceanicum sp. nov., isolated from deep seawater in South China Sea.</title>
        <authorList>
            <person name="Fu G.-Y."/>
        </authorList>
    </citation>
    <scope>NUCLEOTIDE SEQUENCE [LARGE SCALE GENOMIC DNA]</scope>
    <source>
        <strain evidence="3">B7</strain>
    </source>
</reference>
<name>A0A1L3SKV2_9HYPH</name>
<protein>
    <submittedName>
        <fullName evidence="2">Uncharacterized protein</fullName>
    </submittedName>
</protein>
<keyword evidence="3" id="KW-1185">Reference proteome</keyword>
<dbReference type="AlphaFoldDB" id="A0A1L3SKV2"/>
<gene>
    <name evidence="2" type="ORF">BSQ44_00560</name>
</gene>
<feature type="region of interest" description="Disordered" evidence="1">
    <location>
        <begin position="308"/>
        <end position="329"/>
    </location>
</feature>
<evidence type="ECO:0000313" key="3">
    <source>
        <dbReference type="Proteomes" id="UP000182840"/>
    </source>
</evidence>
<sequence>MANLIRLDYIDEVLSGLVPAECLAFHGFSNFLADWSILKGRKSFQLENPVLEASEEAKAQCLKDVETLSATDLKMRFPAEYNSHKNRKFTAKKNGWLWHPEFADFASFLRIVGPIPEPGCTLDRIDPHDTEYAPGKVRWLGKRGQANNRKCTIMKTYEDVTAPLSVWAEETKQPYDRLYARHTDGWTDEQVIFGKDGRNGYDIGAAFRPWNQHWDEAEREKAEDFFRKYMRPAETPLEFCIRYFRMGTRPWEEFLENHVGSHAEEEAYSGIAPHCVPAIENAARMLQRLRPLEIWIERASDTLKAARLKHLKGPESSSRSSQPASGKRRVDYEVAHQNYCENYPELGCRDEYDDEYI</sequence>